<evidence type="ECO:0000313" key="3">
    <source>
        <dbReference type="Proteomes" id="UP001208570"/>
    </source>
</evidence>
<feature type="region of interest" description="Disordered" evidence="1">
    <location>
        <begin position="1"/>
        <end position="32"/>
    </location>
</feature>
<keyword evidence="3" id="KW-1185">Reference proteome</keyword>
<reference evidence="2" key="1">
    <citation type="journal article" date="2023" name="Mol. Biol. Evol.">
        <title>Third-Generation Sequencing Reveals the Adaptive Role of the Epigenome in Three Deep-Sea Polychaetes.</title>
        <authorList>
            <person name="Perez M."/>
            <person name="Aroh O."/>
            <person name="Sun Y."/>
            <person name="Lan Y."/>
            <person name="Juniper S.K."/>
            <person name="Young C.R."/>
            <person name="Angers B."/>
            <person name="Qian P.Y."/>
        </authorList>
    </citation>
    <scope>NUCLEOTIDE SEQUENCE</scope>
    <source>
        <strain evidence="2">P08H-3</strain>
    </source>
</reference>
<feature type="compositionally biased region" description="Basic and acidic residues" evidence="1">
    <location>
        <begin position="58"/>
        <end position="69"/>
    </location>
</feature>
<evidence type="ECO:0000256" key="1">
    <source>
        <dbReference type="SAM" id="MobiDB-lite"/>
    </source>
</evidence>
<organism evidence="2 3">
    <name type="scientific">Paralvinella palmiformis</name>
    <dbReference type="NCBI Taxonomy" id="53620"/>
    <lineage>
        <taxon>Eukaryota</taxon>
        <taxon>Metazoa</taxon>
        <taxon>Spiralia</taxon>
        <taxon>Lophotrochozoa</taxon>
        <taxon>Annelida</taxon>
        <taxon>Polychaeta</taxon>
        <taxon>Sedentaria</taxon>
        <taxon>Canalipalpata</taxon>
        <taxon>Terebellida</taxon>
        <taxon>Terebelliformia</taxon>
        <taxon>Alvinellidae</taxon>
        <taxon>Paralvinella</taxon>
    </lineage>
</organism>
<name>A0AAD9ISP5_9ANNE</name>
<dbReference type="Proteomes" id="UP001208570">
    <property type="component" value="Unassembled WGS sequence"/>
</dbReference>
<sequence length="153" mass="17005">MNDIWTVGGASLRDNFQPSSIHLEPPPYCESPPSYEELKLSFLETKGNPDIGANDLSIEERDTAEHPEENCPQATAPPDEDVVTMTTEYHQPPVVESSSETNQSLTAYDELTHTDDVIDISEEMCNLYSNRDITCYVVNSSQGVDNLGFSVFK</sequence>
<evidence type="ECO:0000313" key="2">
    <source>
        <dbReference type="EMBL" id="KAK2140251.1"/>
    </source>
</evidence>
<dbReference type="EMBL" id="JAODUP010001422">
    <property type="protein sequence ID" value="KAK2140251.1"/>
    <property type="molecule type" value="Genomic_DNA"/>
</dbReference>
<feature type="region of interest" description="Disordered" evidence="1">
    <location>
        <begin position="49"/>
        <end position="81"/>
    </location>
</feature>
<gene>
    <name evidence="2" type="ORF">LSH36_1423g00026</name>
</gene>
<dbReference type="AlphaFoldDB" id="A0AAD9ISP5"/>
<proteinExistence type="predicted"/>
<comment type="caution">
    <text evidence="2">The sequence shown here is derived from an EMBL/GenBank/DDBJ whole genome shotgun (WGS) entry which is preliminary data.</text>
</comment>
<accession>A0AAD9ISP5</accession>
<protein>
    <submittedName>
        <fullName evidence="2">Uncharacterized protein</fullName>
    </submittedName>
</protein>